<proteinExistence type="predicted"/>
<dbReference type="InterPro" id="IPR041667">
    <property type="entry name" value="Cupin_8"/>
</dbReference>
<dbReference type="Proteomes" id="UP001163846">
    <property type="component" value="Unassembled WGS sequence"/>
</dbReference>
<dbReference type="SUPFAM" id="SSF51197">
    <property type="entry name" value="Clavaminate synthase-like"/>
    <property type="match status" value="1"/>
</dbReference>
<dbReference type="Pfam" id="PF13621">
    <property type="entry name" value="Cupin_8"/>
    <property type="match status" value="1"/>
</dbReference>
<evidence type="ECO:0000313" key="3">
    <source>
        <dbReference type="Proteomes" id="UP001163846"/>
    </source>
</evidence>
<name>A0AA38UCX3_9AGAR</name>
<comment type="caution">
    <text evidence="2">The sequence shown here is derived from an EMBL/GenBank/DDBJ whole genome shotgun (WGS) entry which is preliminary data.</text>
</comment>
<reference evidence="2" key="1">
    <citation type="submission" date="2022-08" db="EMBL/GenBank/DDBJ databases">
        <authorList>
            <consortium name="DOE Joint Genome Institute"/>
            <person name="Min B."/>
            <person name="Riley R."/>
            <person name="Sierra-Patev S."/>
            <person name="Naranjo-Ortiz M."/>
            <person name="Looney B."/>
            <person name="Konkel Z."/>
            <person name="Slot J.C."/>
            <person name="Sakamoto Y."/>
            <person name="Steenwyk J.L."/>
            <person name="Rokas A."/>
            <person name="Carro J."/>
            <person name="Camarero S."/>
            <person name="Ferreira P."/>
            <person name="Molpeceres G."/>
            <person name="Ruiz-Duenas F.J."/>
            <person name="Serrano A."/>
            <person name="Henrissat B."/>
            <person name="Drula E."/>
            <person name="Hughes K.W."/>
            <person name="Mata J.L."/>
            <person name="Ishikawa N.K."/>
            <person name="Vargas-Isla R."/>
            <person name="Ushijima S."/>
            <person name="Smith C.A."/>
            <person name="Ahrendt S."/>
            <person name="Andreopoulos W."/>
            <person name="He G."/>
            <person name="Labutti K."/>
            <person name="Lipzen A."/>
            <person name="Ng V."/>
            <person name="Sandor L."/>
            <person name="Barry K."/>
            <person name="Martinez A.T."/>
            <person name="Xiao Y."/>
            <person name="Gibbons J.G."/>
            <person name="Terashima K."/>
            <person name="Hibbett D.S."/>
            <person name="Grigoriev I.V."/>
        </authorList>
    </citation>
    <scope>NUCLEOTIDE SEQUENCE</scope>
    <source>
        <strain evidence="2">TFB9207</strain>
    </source>
</reference>
<dbReference type="PANTHER" id="PTHR12461:SF99">
    <property type="entry name" value="BIFUNCTIONAL PEPTIDASE AND (3S)-LYSYL HYDROXYLASE JMJD7"/>
    <property type="match status" value="1"/>
</dbReference>
<dbReference type="InterPro" id="IPR003347">
    <property type="entry name" value="JmjC_dom"/>
</dbReference>
<feature type="domain" description="JmjC" evidence="1">
    <location>
        <begin position="165"/>
        <end position="341"/>
    </location>
</feature>
<protein>
    <submittedName>
        <fullName evidence="2">Clavaminate synthase-like protein</fullName>
    </submittedName>
</protein>
<sequence>MNNHLGTDIIADESAPRAWLKWFSSEYHELNGNHIDVLENSPSALEFARLVQISRPVLIKDKFTLSKGQDLGVSRLSNGKWSNDYLISAMGSRLISVAVTPNGRADAVTLGPDGKLFFAEPAVEKMTMESLLDHLTGHEESNGDDVSAETFYLQSQNGNVYSSRFFQGLDDPSEFEPLRQRIPSEVKWCTEALDRPPDAVNIWIGDGGSVSSVHSDPYENIYTVVRGEKHFTLLPPTDGLYLDERYYPHASYVRGQNGDLTLQPSPGNTPLVRWSSNMNPHLPGQLPPEAHPIHISVSEGETLYIPVGWWHHVRQSGTTVALNWWYDTEMRGMSWVMLSYLRAMKHVPLGNPKDEENNERVN</sequence>
<dbReference type="PROSITE" id="PS51184">
    <property type="entry name" value="JMJC"/>
    <property type="match status" value="1"/>
</dbReference>
<dbReference type="EMBL" id="MU806291">
    <property type="protein sequence ID" value="KAJ3836820.1"/>
    <property type="molecule type" value="Genomic_DNA"/>
</dbReference>
<dbReference type="InterPro" id="IPR014710">
    <property type="entry name" value="RmlC-like_jellyroll"/>
</dbReference>
<evidence type="ECO:0000259" key="1">
    <source>
        <dbReference type="PROSITE" id="PS51184"/>
    </source>
</evidence>
<accession>A0AA38UCX3</accession>
<dbReference type="PANTHER" id="PTHR12461">
    <property type="entry name" value="HYPOXIA-INDUCIBLE FACTOR 1 ALPHA INHIBITOR-RELATED"/>
    <property type="match status" value="1"/>
</dbReference>
<keyword evidence="3" id="KW-1185">Reference proteome</keyword>
<dbReference type="AlphaFoldDB" id="A0AA38UCX3"/>
<organism evidence="2 3">
    <name type="scientific">Lentinula raphanica</name>
    <dbReference type="NCBI Taxonomy" id="153919"/>
    <lineage>
        <taxon>Eukaryota</taxon>
        <taxon>Fungi</taxon>
        <taxon>Dikarya</taxon>
        <taxon>Basidiomycota</taxon>
        <taxon>Agaricomycotina</taxon>
        <taxon>Agaricomycetes</taxon>
        <taxon>Agaricomycetidae</taxon>
        <taxon>Agaricales</taxon>
        <taxon>Marasmiineae</taxon>
        <taxon>Omphalotaceae</taxon>
        <taxon>Lentinula</taxon>
    </lineage>
</organism>
<dbReference type="Gene3D" id="2.60.120.10">
    <property type="entry name" value="Jelly Rolls"/>
    <property type="match status" value="1"/>
</dbReference>
<evidence type="ECO:0000313" key="2">
    <source>
        <dbReference type="EMBL" id="KAJ3836820.1"/>
    </source>
</evidence>
<dbReference type="SMART" id="SM00558">
    <property type="entry name" value="JmjC"/>
    <property type="match status" value="1"/>
</dbReference>
<gene>
    <name evidence="2" type="ORF">F5878DRAFT_652909</name>
</gene>